<dbReference type="Proteomes" id="UP000185598">
    <property type="component" value="Unassembled WGS sequence"/>
</dbReference>
<dbReference type="EMBL" id="MKIN01000027">
    <property type="protein sequence ID" value="OLP47870.1"/>
    <property type="molecule type" value="Genomic_DNA"/>
</dbReference>
<evidence type="ECO:0000313" key="4">
    <source>
        <dbReference type="Proteomes" id="UP000544107"/>
    </source>
</evidence>
<protein>
    <submittedName>
        <fullName evidence="2">Uncharacterized protein</fullName>
    </submittedName>
</protein>
<comment type="caution">
    <text evidence="2">The sequence shown here is derived from an EMBL/GenBank/DDBJ whole genome shotgun (WGS) entry which is preliminary data.</text>
</comment>
<dbReference type="RefSeq" id="WP_075617049.1">
    <property type="nucleotide sequence ID" value="NZ_JACIED010000002.1"/>
</dbReference>
<sequence>MEHLDISLFGCWPLPALEQTVDRRMLAAALDIGMLEIKAADLAALSDHYAGLLNELTREMAAQFEQFRLLREGAAALMEGGDEAAAKLARADLKAATEAMSVIVRTLEKIDALQRQLARDREAQADSAEASESFDAAEARLLALIETQAEVKACLLFERWQAESLAATGPPAG</sequence>
<evidence type="ECO:0000313" key="1">
    <source>
        <dbReference type="EMBL" id="MBB4007298.1"/>
    </source>
</evidence>
<evidence type="ECO:0000313" key="3">
    <source>
        <dbReference type="Proteomes" id="UP000185598"/>
    </source>
</evidence>
<organism evidence="2 3">
    <name type="scientific">Allorhizobium taibaishanense</name>
    <dbReference type="NCBI Taxonomy" id="887144"/>
    <lineage>
        <taxon>Bacteria</taxon>
        <taxon>Pseudomonadati</taxon>
        <taxon>Pseudomonadota</taxon>
        <taxon>Alphaproteobacteria</taxon>
        <taxon>Hyphomicrobiales</taxon>
        <taxon>Rhizobiaceae</taxon>
        <taxon>Rhizobium/Agrobacterium group</taxon>
        <taxon>Allorhizobium</taxon>
    </lineage>
</organism>
<keyword evidence="3" id="KW-1185">Reference proteome</keyword>
<proteinExistence type="predicted"/>
<reference evidence="2 3" key="1">
    <citation type="submission" date="2016-09" db="EMBL/GenBank/DDBJ databases">
        <title>Rhizobium oryziradicis sp. nov., isolated from the root of rice.</title>
        <authorList>
            <person name="Zhao J."/>
            <person name="Zhang X."/>
        </authorList>
    </citation>
    <scope>NUCLEOTIDE SEQUENCE [LARGE SCALE GENOMIC DNA]</scope>
    <source>
        <strain evidence="2 3">14971</strain>
    </source>
</reference>
<reference evidence="1 4" key="2">
    <citation type="submission" date="2020-08" db="EMBL/GenBank/DDBJ databases">
        <title>Genomic Encyclopedia of Type Strains, Phase IV (KMG-IV): sequencing the most valuable type-strain genomes for metagenomic binning, comparative biology and taxonomic classification.</title>
        <authorList>
            <person name="Goeker M."/>
        </authorList>
    </citation>
    <scope>NUCLEOTIDE SEQUENCE [LARGE SCALE GENOMIC DNA]</scope>
    <source>
        <strain evidence="1 4">DSM 100021</strain>
    </source>
</reference>
<gene>
    <name evidence="2" type="ORF">BJF91_04860</name>
    <name evidence="1" type="ORF">GGQ71_001561</name>
</gene>
<dbReference type="Proteomes" id="UP000544107">
    <property type="component" value="Unassembled WGS sequence"/>
</dbReference>
<name>A0A1Q9A0B5_9HYPH</name>
<dbReference type="EMBL" id="JACIED010000002">
    <property type="protein sequence ID" value="MBB4007298.1"/>
    <property type="molecule type" value="Genomic_DNA"/>
</dbReference>
<evidence type="ECO:0000313" key="2">
    <source>
        <dbReference type="EMBL" id="OLP47870.1"/>
    </source>
</evidence>
<accession>A0A1Q9A0B5</accession>
<dbReference type="AlphaFoldDB" id="A0A1Q9A0B5"/>